<feature type="transmembrane region" description="Helical" evidence="6">
    <location>
        <begin position="312"/>
        <end position="338"/>
    </location>
</feature>
<dbReference type="CDD" id="cd17502">
    <property type="entry name" value="MFS_Azr1_MDR_like"/>
    <property type="match status" value="1"/>
</dbReference>
<dbReference type="AlphaFoldDB" id="A0A9P7BC93"/>
<feature type="transmembrane region" description="Helical" evidence="6">
    <location>
        <begin position="146"/>
        <end position="167"/>
    </location>
</feature>
<evidence type="ECO:0000313" key="8">
    <source>
        <dbReference type="EMBL" id="KAG0670371.1"/>
    </source>
</evidence>
<dbReference type="GO" id="GO:0022857">
    <property type="term" value="F:transmembrane transporter activity"/>
    <property type="evidence" value="ECO:0007669"/>
    <property type="project" value="InterPro"/>
</dbReference>
<feature type="transmembrane region" description="Helical" evidence="6">
    <location>
        <begin position="569"/>
        <end position="587"/>
    </location>
</feature>
<dbReference type="PANTHER" id="PTHR23501">
    <property type="entry name" value="MAJOR FACILITATOR SUPERFAMILY"/>
    <property type="match status" value="1"/>
</dbReference>
<dbReference type="FunFam" id="1.20.1250.20:FF:000373">
    <property type="entry name" value="Vacuolar basic amino acid transporter"/>
    <property type="match status" value="1"/>
</dbReference>
<feature type="transmembrane region" description="Helical" evidence="6">
    <location>
        <begin position="394"/>
        <end position="415"/>
    </location>
</feature>
<dbReference type="PROSITE" id="PS50850">
    <property type="entry name" value="MFS"/>
    <property type="match status" value="1"/>
</dbReference>
<keyword evidence="9" id="KW-1185">Reference proteome</keyword>
<dbReference type="SUPFAM" id="SSF103473">
    <property type="entry name" value="MFS general substrate transporter"/>
    <property type="match status" value="2"/>
</dbReference>
<feature type="transmembrane region" description="Helical" evidence="6">
    <location>
        <begin position="206"/>
        <end position="229"/>
    </location>
</feature>
<keyword evidence="5 6" id="KW-0472">Membrane</keyword>
<dbReference type="Proteomes" id="UP000750334">
    <property type="component" value="Unassembled WGS sequence"/>
</dbReference>
<feature type="domain" description="Major facilitator superfamily (MFS) profile" evidence="7">
    <location>
        <begin position="55"/>
        <end position="592"/>
    </location>
</feature>
<feature type="transmembrane region" description="Helical" evidence="6">
    <location>
        <begin position="92"/>
        <end position="109"/>
    </location>
</feature>
<evidence type="ECO:0000256" key="6">
    <source>
        <dbReference type="SAM" id="Phobius"/>
    </source>
</evidence>
<feature type="transmembrane region" description="Helical" evidence="6">
    <location>
        <begin position="179"/>
        <end position="200"/>
    </location>
</feature>
<dbReference type="Gene3D" id="1.20.1720.10">
    <property type="entry name" value="Multidrug resistance protein D"/>
    <property type="match status" value="1"/>
</dbReference>
<evidence type="ECO:0000313" key="9">
    <source>
        <dbReference type="Proteomes" id="UP000750334"/>
    </source>
</evidence>
<feature type="transmembrane region" description="Helical" evidence="6">
    <location>
        <begin position="121"/>
        <end position="140"/>
    </location>
</feature>
<dbReference type="PANTHER" id="PTHR23501:SF198">
    <property type="entry name" value="AZOLE RESISTANCE PROTEIN 1-RELATED"/>
    <property type="match status" value="1"/>
</dbReference>
<comment type="subcellular location">
    <subcellularLocation>
        <location evidence="1">Membrane</location>
        <topology evidence="1">Multi-pass membrane protein</topology>
    </subcellularLocation>
</comment>
<proteinExistence type="inferred from homology"/>
<dbReference type="EMBL" id="PUHR01000024">
    <property type="protein sequence ID" value="KAG0670371.1"/>
    <property type="molecule type" value="Genomic_DNA"/>
</dbReference>
<reference evidence="8 9" key="1">
    <citation type="submission" date="2020-11" db="EMBL/GenBank/DDBJ databases">
        <title>Kefir isolates.</title>
        <authorList>
            <person name="Marcisauskas S."/>
            <person name="Kim Y."/>
            <person name="Blasche S."/>
        </authorList>
    </citation>
    <scope>NUCLEOTIDE SEQUENCE [LARGE SCALE GENOMIC DNA]</scope>
    <source>
        <strain evidence="8 9">OG2</strain>
    </source>
</reference>
<feature type="transmembrane region" description="Helical" evidence="6">
    <location>
        <begin position="359"/>
        <end position="382"/>
    </location>
</feature>
<comment type="similarity">
    <text evidence="2">Belongs to the major facilitator superfamily.</text>
</comment>
<feature type="transmembrane region" description="Helical" evidence="6">
    <location>
        <begin position="427"/>
        <end position="445"/>
    </location>
</feature>
<evidence type="ECO:0000256" key="1">
    <source>
        <dbReference type="ARBA" id="ARBA00004141"/>
    </source>
</evidence>
<dbReference type="Gene3D" id="1.20.1250.20">
    <property type="entry name" value="MFS general substrate transporter like domains"/>
    <property type="match status" value="1"/>
</dbReference>
<dbReference type="GO" id="GO:0005886">
    <property type="term" value="C:plasma membrane"/>
    <property type="evidence" value="ECO:0007669"/>
    <property type="project" value="TreeGrafter"/>
</dbReference>
<feature type="transmembrane region" description="Helical" evidence="6">
    <location>
        <begin position="281"/>
        <end position="300"/>
    </location>
</feature>
<evidence type="ECO:0000256" key="2">
    <source>
        <dbReference type="ARBA" id="ARBA00008335"/>
    </source>
</evidence>
<dbReference type="InterPro" id="IPR011701">
    <property type="entry name" value="MFS"/>
</dbReference>
<organism evidence="8 9">
    <name type="scientific">Maudiozyma exigua</name>
    <name type="common">Yeast</name>
    <name type="synonym">Kazachstania exigua</name>
    <dbReference type="NCBI Taxonomy" id="34358"/>
    <lineage>
        <taxon>Eukaryota</taxon>
        <taxon>Fungi</taxon>
        <taxon>Dikarya</taxon>
        <taxon>Ascomycota</taxon>
        <taxon>Saccharomycotina</taxon>
        <taxon>Saccharomycetes</taxon>
        <taxon>Saccharomycetales</taxon>
        <taxon>Saccharomycetaceae</taxon>
        <taxon>Maudiozyma</taxon>
    </lineage>
</organism>
<comment type="caution">
    <text evidence="8">The sequence shown here is derived from an EMBL/GenBank/DDBJ whole genome shotgun (WGS) entry which is preliminary data.</text>
</comment>
<sequence length="603" mass="66014">MASSMGKTDSRIITKDKLTVESETLPKLEEIATTETPELNALGQPYPKGFVLYLCISSLALANFLAALDIMIVTTLIDDVGQQFHAYSKTGWIVAGYSLPNAVLSLIWGRLASSVFGFKQSMIISIIIFEVGSTVCATANTMNSLIGGRVIAGIGGSGIQSLSFVIASTIVTERQRGMVIAFMGASFGIASVIGPFLGGVFTTHVTWRWCFWINLPIGGVALAIFILFYNPYGNSHFTNFPSQNGVLLLVSKFSPQKLILWLTKLENWSNLFQDIIFKYDFVEFVLSSTGIVCLLLGFTLGGNNYDWDSYSIILLFIFGGSLIIISLIYDFFIFPMFPKVRQNIQYQPLISWRNIKKRGIITANATVFLICLGYMAQIIYVVQYFQLVFNSSPWRASVHLIACVVSTVITVIICGAINGKFGWVKPITMFGIITGIVGAGLLTMLDNHSSSSQRVGLLILPGISFGATIQGTMIGAQIELDEESETYREDFVSITTLNAFLKNLGQAIGGVICETVFSASVLDKLSNSNIQPQDGTKWTSESIVTYRAAHFDGPTSKLGNIISDSIKNVFFMALAFYALGFIIGIFTTNKKVDIKKKPNCDDP</sequence>
<feature type="transmembrane region" description="Helical" evidence="6">
    <location>
        <begin position="50"/>
        <end position="72"/>
    </location>
</feature>
<keyword evidence="3 6" id="KW-0812">Transmembrane</keyword>
<dbReference type="Pfam" id="PF07690">
    <property type="entry name" value="MFS_1"/>
    <property type="match status" value="1"/>
</dbReference>
<dbReference type="InterPro" id="IPR036259">
    <property type="entry name" value="MFS_trans_sf"/>
</dbReference>
<name>A0A9P7BC93_MAUEX</name>
<evidence type="ECO:0000256" key="4">
    <source>
        <dbReference type="ARBA" id="ARBA00022989"/>
    </source>
</evidence>
<dbReference type="InterPro" id="IPR020846">
    <property type="entry name" value="MFS_dom"/>
</dbReference>
<evidence type="ECO:0000256" key="3">
    <source>
        <dbReference type="ARBA" id="ARBA00022692"/>
    </source>
</evidence>
<gene>
    <name evidence="8" type="ORF">C6P45_002504</name>
</gene>
<evidence type="ECO:0000256" key="5">
    <source>
        <dbReference type="ARBA" id="ARBA00023136"/>
    </source>
</evidence>
<keyword evidence="4 6" id="KW-1133">Transmembrane helix</keyword>
<evidence type="ECO:0000259" key="7">
    <source>
        <dbReference type="PROSITE" id="PS50850"/>
    </source>
</evidence>
<protein>
    <recommendedName>
        <fullName evidence="7">Major facilitator superfamily (MFS) profile domain-containing protein</fullName>
    </recommendedName>
</protein>
<dbReference type="OrthoDB" id="10021397at2759"/>
<accession>A0A9P7BC93</accession>